<evidence type="ECO:0000313" key="11">
    <source>
        <dbReference type="EMBL" id="THD25669.1"/>
    </source>
</evidence>
<feature type="transmembrane region" description="Helical" evidence="9">
    <location>
        <begin position="130"/>
        <end position="148"/>
    </location>
</feature>
<dbReference type="GO" id="GO:0005886">
    <property type="term" value="C:plasma membrane"/>
    <property type="evidence" value="ECO:0007669"/>
    <property type="project" value="TreeGrafter"/>
</dbReference>
<evidence type="ECO:0000256" key="7">
    <source>
        <dbReference type="ARBA" id="ARBA00023303"/>
    </source>
</evidence>
<organism evidence="11 12">
    <name type="scientific">Fasciola hepatica</name>
    <name type="common">Liver fluke</name>
    <dbReference type="NCBI Taxonomy" id="6192"/>
    <lineage>
        <taxon>Eukaryota</taxon>
        <taxon>Metazoa</taxon>
        <taxon>Spiralia</taxon>
        <taxon>Lophotrochozoa</taxon>
        <taxon>Platyhelminthes</taxon>
        <taxon>Trematoda</taxon>
        <taxon>Digenea</taxon>
        <taxon>Plagiorchiida</taxon>
        <taxon>Echinostomata</taxon>
        <taxon>Echinostomatoidea</taxon>
        <taxon>Fasciolidae</taxon>
        <taxon>Fasciola</taxon>
    </lineage>
</organism>
<proteinExistence type="inferred from homology"/>
<evidence type="ECO:0000256" key="5">
    <source>
        <dbReference type="ARBA" id="ARBA00023065"/>
    </source>
</evidence>
<comment type="caution">
    <text evidence="11">The sequence shown here is derived from an EMBL/GenBank/DDBJ whole genome shotgun (WGS) entry which is preliminary data.</text>
</comment>
<feature type="transmembrane region" description="Helical" evidence="9">
    <location>
        <begin position="12"/>
        <end position="29"/>
    </location>
</feature>
<dbReference type="InterPro" id="IPR003280">
    <property type="entry name" value="2pore_dom_K_chnl"/>
</dbReference>
<dbReference type="Pfam" id="PF07885">
    <property type="entry name" value="Ion_trans_2"/>
    <property type="match status" value="2"/>
</dbReference>
<dbReference type="EMBL" id="JXXN02001041">
    <property type="protein sequence ID" value="THD25669.1"/>
    <property type="molecule type" value="Genomic_DNA"/>
</dbReference>
<dbReference type="GO" id="GO:0030322">
    <property type="term" value="P:stabilization of membrane potential"/>
    <property type="evidence" value="ECO:0007669"/>
    <property type="project" value="TreeGrafter"/>
</dbReference>
<evidence type="ECO:0000259" key="10">
    <source>
        <dbReference type="Pfam" id="PF07885"/>
    </source>
</evidence>
<feature type="transmembrane region" description="Helical" evidence="9">
    <location>
        <begin position="223"/>
        <end position="241"/>
    </location>
</feature>
<reference evidence="11" key="1">
    <citation type="submission" date="2019-03" db="EMBL/GenBank/DDBJ databases">
        <title>Improved annotation for the trematode Fasciola hepatica.</title>
        <authorList>
            <person name="Choi Y.-J."/>
            <person name="Martin J."/>
            <person name="Mitreva M."/>
        </authorList>
    </citation>
    <scope>NUCLEOTIDE SEQUENCE [LARGE SCALE GENOMIC DNA]</scope>
</reference>
<keyword evidence="7 8" id="KW-0407">Ion channel</keyword>
<comment type="similarity">
    <text evidence="8">Belongs to the two pore domain potassium channel (TC 1.A.1.8) family.</text>
</comment>
<gene>
    <name evidence="11" type="ORF">D915_003605</name>
</gene>
<feature type="transmembrane region" description="Helical" evidence="9">
    <location>
        <begin position="188"/>
        <end position="211"/>
    </location>
</feature>
<evidence type="ECO:0000256" key="6">
    <source>
        <dbReference type="ARBA" id="ARBA00023136"/>
    </source>
</evidence>
<dbReference type="InterPro" id="IPR013099">
    <property type="entry name" value="K_chnl_dom"/>
</dbReference>
<dbReference type="PANTHER" id="PTHR11003">
    <property type="entry name" value="POTASSIUM CHANNEL, SUBFAMILY K"/>
    <property type="match status" value="1"/>
</dbReference>
<keyword evidence="6 9" id="KW-0472">Membrane</keyword>
<dbReference type="PRINTS" id="PR01333">
    <property type="entry name" value="2POREKCHANEL"/>
</dbReference>
<sequence length="309" mass="34366">MAGVGRFLNSLPGLITILVLITFLGAFLFQKLESPNERYSRIHVSKTKQKIFILAQQLARKGPDADWSKLVAQVDRYREKLYEAWQSGTDELTVEQPTKWTIWGSIYYCFTLFTTIGYGDVFPATFLGKLLTIIYGLIAIPICSLLVSRISTGLIRLSKAIYLMTLDSSGVPMGLREAYSRTDSSYNFRVFPCLLFFTMYLFVGAAVYAYVSGARLMKWSTMDKVYFAFITITTVGFGDLVPGSDVFFAILSLVYMLLGLALTGIVFGRLTMAADQILTHIAKPALEPTTADEATMGPAQTASHHLKRA</sequence>
<dbReference type="Proteomes" id="UP000230066">
    <property type="component" value="Unassembled WGS sequence"/>
</dbReference>
<dbReference type="GO" id="GO:0022841">
    <property type="term" value="F:potassium ion leak channel activity"/>
    <property type="evidence" value="ECO:0007669"/>
    <property type="project" value="TreeGrafter"/>
</dbReference>
<name>A0A4E0RAW2_FASHE</name>
<evidence type="ECO:0000256" key="4">
    <source>
        <dbReference type="ARBA" id="ARBA00022989"/>
    </source>
</evidence>
<protein>
    <submittedName>
        <fullName evidence="11">TWiK family of potassium channels protein 7</fullName>
    </submittedName>
</protein>
<evidence type="ECO:0000313" key="12">
    <source>
        <dbReference type="Proteomes" id="UP000230066"/>
    </source>
</evidence>
<dbReference type="Gene3D" id="1.10.287.70">
    <property type="match status" value="1"/>
</dbReference>
<keyword evidence="5 8" id="KW-0406">Ion transport</keyword>
<evidence type="ECO:0000256" key="9">
    <source>
        <dbReference type="SAM" id="Phobius"/>
    </source>
</evidence>
<feature type="transmembrane region" description="Helical" evidence="9">
    <location>
        <begin position="247"/>
        <end position="267"/>
    </location>
</feature>
<keyword evidence="2 8" id="KW-0813">Transport</keyword>
<dbReference type="SUPFAM" id="SSF81324">
    <property type="entry name" value="Voltage-gated potassium channels"/>
    <property type="match status" value="2"/>
</dbReference>
<dbReference type="PANTHER" id="PTHR11003:SF335">
    <property type="entry name" value="POTASSIUM CHANNEL DOMAIN-CONTAINING PROTEIN"/>
    <property type="match status" value="1"/>
</dbReference>
<accession>A0A4E0RAW2</accession>
<feature type="domain" description="Potassium channel" evidence="10">
    <location>
        <begin position="196"/>
        <end position="272"/>
    </location>
</feature>
<evidence type="ECO:0000256" key="2">
    <source>
        <dbReference type="ARBA" id="ARBA00022448"/>
    </source>
</evidence>
<evidence type="ECO:0000256" key="3">
    <source>
        <dbReference type="ARBA" id="ARBA00022692"/>
    </source>
</evidence>
<feature type="transmembrane region" description="Helical" evidence="9">
    <location>
        <begin position="100"/>
        <end position="118"/>
    </location>
</feature>
<evidence type="ECO:0000256" key="1">
    <source>
        <dbReference type="ARBA" id="ARBA00004141"/>
    </source>
</evidence>
<keyword evidence="4 9" id="KW-1133">Transmembrane helix</keyword>
<dbReference type="GO" id="GO:0015271">
    <property type="term" value="F:outward rectifier potassium channel activity"/>
    <property type="evidence" value="ECO:0007669"/>
    <property type="project" value="TreeGrafter"/>
</dbReference>
<dbReference type="AlphaFoldDB" id="A0A4E0RAW2"/>
<keyword evidence="12" id="KW-1185">Reference proteome</keyword>
<keyword evidence="3 8" id="KW-0812">Transmembrane</keyword>
<comment type="subcellular location">
    <subcellularLocation>
        <location evidence="1">Membrane</location>
        <topology evidence="1">Multi-pass membrane protein</topology>
    </subcellularLocation>
</comment>
<feature type="domain" description="Potassium channel" evidence="10">
    <location>
        <begin position="96"/>
        <end position="151"/>
    </location>
</feature>
<evidence type="ECO:0000256" key="8">
    <source>
        <dbReference type="RuleBase" id="RU003857"/>
    </source>
</evidence>